<dbReference type="InterPro" id="IPR029052">
    <property type="entry name" value="Metallo-depent_PP-like"/>
</dbReference>
<dbReference type="Pfam" id="PF00149">
    <property type="entry name" value="Metallophos"/>
    <property type="match status" value="1"/>
</dbReference>
<dbReference type="PANTHER" id="PTHR37523">
    <property type="entry name" value="METALLOPHOSPHOESTERASE"/>
    <property type="match status" value="1"/>
</dbReference>
<gene>
    <name evidence="2" type="ORF">H8E79_05325</name>
</gene>
<reference evidence="2 3" key="1">
    <citation type="submission" date="2020-08" db="EMBL/GenBank/DDBJ databases">
        <title>Bridging the membrane lipid divide: bacteria of the FCB group superphylum have the potential to synthesize archaeal ether lipids.</title>
        <authorList>
            <person name="Villanueva L."/>
            <person name="Von Meijenfeldt F.A.B."/>
            <person name="Westbye A.B."/>
            <person name="Yadav S."/>
            <person name="Hopmans E.C."/>
            <person name="Dutilh B.E."/>
            <person name="Sinninghe Damste J.S."/>
        </authorList>
    </citation>
    <scope>NUCLEOTIDE SEQUENCE [LARGE SCALE GENOMIC DNA]</scope>
    <source>
        <strain evidence="2">NIOZ-UU81</strain>
    </source>
</reference>
<dbReference type="GO" id="GO:0016787">
    <property type="term" value="F:hydrolase activity"/>
    <property type="evidence" value="ECO:0007669"/>
    <property type="project" value="InterPro"/>
</dbReference>
<proteinExistence type="predicted"/>
<dbReference type="EMBL" id="JACNLK010000045">
    <property type="protein sequence ID" value="MBC8208568.1"/>
    <property type="molecule type" value="Genomic_DNA"/>
</dbReference>
<evidence type="ECO:0000313" key="2">
    <source>
        <dbReference type="EMBL" id="MBC8208568.1"/>
    </source>
</evidence>
<evidence type="ECO:0000313" key="3">
    <source>
        <dbReference type="Proteomes" id="UP000599024"/>
    </source>
</evidence>
<organism evidence="2 3">
    <name type="scientific">Candidatus Desulfatifera sulfidica</name>
    <dbReference type="NCBI Taxonomy" id="2841691"/>
    <lineage>
        <taxon>Bacteria</taxon>
        <taxon>Pseudomonadati</taxon>
        <taxon>Thermodesulfobacteriota</taxon>
        <taxon>Desulfobulbia</taxon>
        <taxon>Desulfobulbales</taxon>
        <taxon>Desulfobulbaceae</taxon>
        <taxon>Candidatus Desulfatifera</taxon>
    </lineage>
</organism>
<sequence>MKIIAFGDIHMSLGNFAQIPGIKTADLIILTGDLTNLGGRSEAKEILNQVMTVNPRVFAQLGNLDRPEVDTYLNELDINLHGQARLFQRQVCLMGLGGSNLTPFKTPTEFTEEELSTSLNQAHEQARAFMDLSGSGKHRNPPLIFISHTPPLNTKTDQLDGGVHVGSTAVRHFIEKQQPALCLCGHIHEAKGEDWIGKTHILNPGMIHQQGWIEIDIDSSHHGHVKAVLR</sequence>
<comment type="caution">
    <text evidence="2">The sequence shown here is derived from an EMBL/GenBank/DDBJ whole genome shotgun (WGS) entry which is preliminary data.</text>
</comment>
<protein>
    <submittedName>
        <fullName evidence="2">Metallophosphoesterase family protein</fullName>
    </submittedName>
</protein>
<name>A0A8J6TAC8_9BACT</name>
<dbReference type="Gene3D" id="3.60.21.10">
    <property type="match status" value="1"/>
</dbReference>
<dbReference type="Proteomes" id="UP000599024">
    <property type="component" value="Unassembled WGS sequence"/>
</dbReference>
<accession>A0A8J6TAC8</accession>
<dbReference type="SUPFAM" id="SSF56300">
    <property type="entry name" value="Metallo-dependent phosphatases"/>
    <property type="match status" value="1"/>
</dbReference>
<evidence type="ECO:0000259" key="1">
    <source>
        <dbReference type="Pfam" id="PF00149"/>
    </source>
</evidence>
<feature type="domain" description="Calcineurin-like phosphoesterase" evidence="1">
    <location>
        <begin position="1"/>
        <end position="189"/>
    </location>
</feature>
<dbReference type="PANTHER" id="PTHR37523:SF1">
    <property type="entry name" value="CALCINEURIN-LIKE PHOSPHOESTERASE DOMAIN-CONTAINING PROTEIN"/>
    <property type="match status" value="1"/>
</dbReference>
<dbReference type="AlphaFoldDB" id="A0A8J6TAC8"/>
<dbReference type="InterPro" id="IPR004843">
    <property type="entry name" value="Calcineurin-like_PHP"/>
</dbReference>